<keyword evidence="11" id="KW-0391">Immunity</keyword>
<keyword evidence="6 15" id="KW-0645">Protease</keyword>
<dbReference type="InterPro" id="IPR019400">
    <property type="entry name" value="Peptidase_C65_otubain"/>
</dbReference>
<dbReference type="Pfam" id="PF10275">
    <property type="entry name" value="Peptidase_C65"/>
    <property type="match status" value="1"/>
</dbReference>
<comment type="similarity">
    <text evidence="3 15">Belongs to the peptidase C65 family.</text>
</comment>
<dbReference type="GO" id="GO:2000780">
    <property type="term" value="P:negative regulation of double-strand break repair"/>
    <property type="evidence" value="ECO:0007669"/>
    <property type="project" value="TreeGrafter"/>
</dbReference>
<dbReference type="Gene3D" id="3.30.200.60">
    <property type="entry name" value="Peptidase C65 Otubain, subdomain 1"/>
    <property type="match status" value="1"/>
</dbReference>
<dbReference type="Gene3D" id="1.20.1300.20">
    <property type="entry name" value="Peptidase C65 Otubain, subdomain 2"/>
    <property type="match status" value="1"/>
</dbReference>
<keyword evidence="12" id="KW-0007">Acetylation</keyword>
<keyword evidence="14" id="KW-0234">DNA repair</keyword>
<dbReference type="CDD" id="cd22763">
    <property type="entry name" value="OTUB1"/>
    <property type="match status" value="1"/>
</dbReference>
<dbReference type="GO" id="GO:0071108">
    <property type="term" value="P:protein K48-linked deubiquitination"/>
    <property type="evidence" value="ECO:0007669"/>
    <property type="project" value="TreeGrafter"/>
</dbReference>
<dbReference type="FunFam" id="3.30.200.60:FF:000003">
    <property type="entry name" value="Ubiquitin thioesterase OTUB1"/>
    <property type="match status" value="1"/>
</dbReference>
<feature type="domain" description="OTU" evidence="18">
    <location>
        <begin position="79"/>
        <end position="270"/>
    </location>
</feature>
<dbReference type="GO" id="GO:0006508">
    <property type="term" value="P:proteolysis"/>
    <property type="evidence" value="ECO:0007669"/>
    <property type="project" value="UniProtKB-KW"/>
</dbReference>
<evidence type="ECO:0000256" key="8">
    <source>
        <dbReference type="ARBA" id="ARBA00022786"/>
    </source>
</evidence>
<keyword evidence="13" id="KW-1064">Adaptive immunity</keyword>
<gene>
    <name evidence="19" type="ORF">GDO78_003712</name>
</gene>
<dbReference type="GO" id="GO:0043130">
    <property type="term" value="F:ubiquitin binding"/>
    <property type="evidence" value="ECO:0007669"/>
    <property type="project" value="UniProtKB-UniRule"/>
</dbReference>
<dbReference type="InterPro" id="IPR042468">
    <property type="entry name" value="Peptidase_C65_otubain_sub1"/>
</dbReference>
<evidence type="ECO:0000256" key="17">
    <source>
        <dbReference type="PIRSR" id="PIRSR013503-2"/>
    </source>
</evidence>
<evidence type="ECO:0000256" key="3">
    <source>
        <dbReference type="ARBA" id="ARBA00006579"/>
    </source>
</evidence>
<evidence type="ECO:0000256" key="14">
    <source>
        <dbReference type="ARBA" id="ARBA00023204"/>
    </source>
</evidence>
<dbReference type="PANTHER" id="PTHR12931:SF19">
    <property type="entry name" value="UBIQUITIN THIOESTERASE OTUB1"/>
    <property type="match status" value="1"/>
</dbReference>
<comment type="catalytic activity">
    <reaction evidence="1 15">
        <text>Thiol-dependent hydrolysis of ester, thioester, amide, peptide and isopeptide bonds formed by the C-terminal Gly of ubiquitin (a 76-residue protein attached to proteins as an intracellular targeting signal).</text>
        <dbReference type="EC" id="3.4.19.12"/>
    </reaction>
</comment>
<evidence type="ECO:0000256" key="2">
    <source>
        <dbReference type="ARBA" id="ARBA00004496"/>
    </source>
</evidence>
<dbReference type="InterPro" id="IPR042467">
    <property type="entry name" value="Peptidase_C65_otubain_sub2"/>
</dbReference>
<feature type="site" description="Interacts with free ubiquitin" evidence="17">
    <location>
        <position position="236"/>
    </location>
</feature>
<keyword evidence="9 15" id="KW-0378">Hydrolase</keyword>
<evidence type="ECO:0000256" key="4">
    <source>
        <dbReference type="ARBA" id="ARBA00022490"/>
    </source>
</evidence>
<evidence type="ECO:0000313" key="20">
    <source>
        <dbReference type="Proteomes" id="UP000770717"/>
    </source>
</evidence>
<dbReference type="InterPro" id="IPR038765">
    <property type="entry name" value="Papain-like_cys_pep_sf"/>
</dbReference>
<evidence type="ECO:0000256" key="10">
    <source>
        <dbReference type="ARBA" id="ARBA00022807"/>
    </source>
</evidence>
<dbReference type="PIRSF" id="PIRSF013503">
    <property type="entry name" value="Ubiquitin_thioesterase_Otubain"/>
    <property type="match status" value="1"/>
</dbReference>
<dbReference type="Proteomes" id="UP000770717">
    <property type="component" value="Unassembled WGS sequence"/>
</dbReference>
<keyword evidence="10 15" id="KW-0788">Thiol protease</keyword>
<feature type="site" description="Interacts with free ubiquitin" evidence="17">
    <location>
        <position position="234"/>
    </location>
</feature>
<dbReference type="EC" id="3.4.19.12" evidence="15"/>
<feature type="active site" description="Nucleophile" evidence="16">
    <location>
        <position position="90"/>
    </location>
</feature>
<keyword evidence="4" id="KW-0963">Cytoplasm</keyword>
<dbReference type="GO" id="GO:0005634">
    <property type="term" value="C:nucleus"/>
    <property type="evidence" value="ECO:0007669"/>
    <property type="project" value="TreeGrafter"/>
</dbReference>
<name>A0A8J6K0X5_ELECQ</name>
<dbReference type="SUPFAM" id="SSF54001">
    <property type="entry name" value="Cysteine proteinases"/>
    <property type="match status" value="1"/>
</dbReference>
<dbReference type="GO" id="GO:0004843">
    <property type="term" value="F:cysteine-type deubiquitinase activity"/>
    <property type="evidence" value="ECO:0007669"/>
    <property type="project" value="UniProtKB-UniRule"/>
</dbReference>
<dbReference type="OrthoDB" id="18915at2759"/>
<dbReference type="GO" id="GO:0006281">
    <property type="term" value="P:DNA repair"/>
    <property type="evidence" value="ECO:0007669"/>
    <property type="project" value="UniProtKB-KW"/>
</dbReference>
<dbReference type="FunFam" id="1.20.1300.20:FF:000001">
    <property type="entry name" value="Ubiquitin thioesterase OTUB1"/>
    <property type="match status" value="1"/>
</dbReference>
<dbReference type="PROSITE" id="PS50802">
    <property type="entry name" value="OTU"/>
    <property type="match status" value="1"/>
</dbReference>
<sequence length="270" mass="31218">MAAEESDRLQSECDGETRGVNCLTYDEAIIAQQDRIQQEIAGHTPLLSDRLDLSVLYQEYAPDDQIYQDKIKDLHRRYTYIRRTRPDGNCFYRAFGYSYLEALLDGGSELERFKEVALRSKEELIRQGFTEFTIEDFHNTFMDLIALVEKRPAASELLAAFNEQTVSDYVVVYLRLLTSGHLQRETVFYQHFIEGGRSVKEFCQQEVEPMCKESDHIHIIALSQALNVSIQVEYMDRGEGGSTVTHVFPEGSDPQVFLLYRPGHYDILYK</sequence>
<comment type="caution">
    <text evidence="19">The sequence shown here is derived from an EMBL/GenBank/DDBJ whole genome shotgun (WGS) entry which is preliminary data.</text>
</comment>
<dbReference type="EMBL" id="WNTK01000012">
    <property type="protein sequence ID" value="KAG9475447.1"/>
    <property type="molecule type" value="Genomic_DNA"/>
</dbReference>
<feature type="site" description="Interacts with free ubiquitin" evidence="17">
    <location>
        <position position="220"/>
    </location>
</feature>
<dbReference type="AlphaFoldDB" id="A0A8J6K0X5"/>
<accession>A0A8J6K0X5</accession>
<dbReference type="InterPro" id="IPR016615">
    <property type="entry name" value="Otubain"/>
</dbReference>
<proteinExistence type="inferred from homology"/>
<evidence type="ECO:0000256" key="13">
    <source>
        <dbReference type="ARBA" id="ARBA00023130"/>
    </source>
</evidence>
<evidence type="ECO:0000256" key="6">
    <source>
        <dbReference type="ARBA" id="ARBA00022670"/>
    </source>
</evidence>
<feature type="site" description="Interacts with free ubiquitin" evidence="17">
    <location>
        <position position="265"/>
    </location>
</feature>
<evidence type="ECO:0000313" key="19">
    <source>
        <dbReference type="EMBL" id="KAG9475447.1"/>
    </source>
</evidence>
<feature type="site" description="Interacts with free ubiquitin" evidence="17">
    <location>
        <position position="260"/>
    </location>
</feature>
<evidence type="ECO:0000256" key="9">
    <source>
        <dbReference type="ARBA" id="ARBA00022801"/>
    </source>
</evidence>
<evidence type="ECO:0000259" key="18">
    <source>
        <dbReference type="PROSITE" id="PS50802"/>
    </source>
</evidence>
<dbReference type="PANTHER" id="PTHR12931">
    <property type="entry name" value="UBIQUITIN THIOLESTERASE PROTEIN OTUB"/>
    <property type="match status" value="1"/>
</dbReference>
<comment type="subcellular location">
    <subcellularLocation>
        <location evidence="2">Cytoplasm</location>
    </subcellularLocation>
</comment>
<evidence type="ECO:0000256" key="11">
    <source>
        <dbReference type="ARBA" id="ARBA00022859"/>
    </source>
</evidence>
<dbReference type="InterPro" id="IPR003323">
    <property type="entry name" value="OTU_dom"/>
</dbReference>
<protein>
    <recommendedName>
        <fullName evidence="15">Ubiquitin thioesterase</fullName>
        <ecNumber evidence="15">3.4.19.12</ecNumber>
    </recommendedName>
</protein>
<dbReference type="GO" id="GO:0005737">
    <property type="term" value="C:cytoplasm"/>
    <property type="evidence" value="ECO:0007669"/>
    <property type="project" value="UniProtKB-SubCell"/>
</dbReference>
<keyword evidence="20" id="KW-1185">Reference proteome</keyword>
<evidence type="ECO:0000256" key="16">
    <source>
        <dbReference type="PIRSR" id="PIRSR013503-1"/>
    </source>
</evidence>
<feature type="active site" evidence="16">
    <location>
        <position position="264"/>
    </location>
</feature>
<evidence type="ECO:0000256" key="7">
    <source>
        <dbReference type="ARBA" id="ARBA00022763"/>
    </source>
</evidence>
<evidence type="ECO:0000256" key="5">
    <source>
        <dbReference type="ARBA" id="ARBA00022553"/>
    </source>
</evidence>
<keyword evidence="5" id="KW-0597">Phosphoprotein</keyword>
<organism evidence="19 20">
    <name type="scientific">Eleutherodactylus coqui</name>
    <name type="common">Puerto Rican coqui</name>
    <dbReference type="NCBI Taxonomy" id="57060"/>
    <lineage>
        <taxon>Eukaryota</taxon>
        <taxon>Metazoa</taxon>
        <taxon>Chordata</taxon>
        <taxon>Craniata</taxon>
        <taxon>Vertebrata</taxon>
        <taxon>Euteleostomi</taxon>
        <taxon>Amphibia</taxon>
        <taxon>Batrachia</taxon>
        <taxon>Anura</taxon>
        <taxon>Neobatrachia</taxon>
        <taxon>Hyloidea</taxon>
        <taxon>Eleutherodactylidae</taxon>
        <taxon>Eleutherodactylinae</taxon>
        <taxon>Eleutherodactylus</taxon>
        <taxon>Eleutherodactylus</taxon>
    </lineage>
</organism>
<dbReference type="GO" id="GO:0002250">
    <property type="term" value="P:adaptive immune response"/>
    <property type="evidence" value="ECO:0007669"/>
    <property type="project" value="UniProtKB-KW"/>
</dbReference>
<feature type="active site" evidence="16">
    <location>
        <position position="87"/>
    </location>
</feature>
<keyword evidence="7" id="KW-0227">DNA damage</keyword>
<evidence type="ECO:0000256" key="1">
    <source>
        <dbReference type="ARBA" id="ARBA00000707"/>
    </source>
</evidence>
<evidence type="ECO:0000256" key="12">
    <source>
        <dbReference type="ARBA" id="ARBA00022990"/>
    </source>
</evidence>
<reference evidence="19" key="1">
    <citation type="thesis" date="2020" institute="ProQuest LLC" country="789 East Eisenhower Parkway, Ann Arbor, MI, USA">
        <title>Comparative Genomics and Chromosome Evolution.</title>
        <authorList>
            <person name="Mudd A.B."/>
        </authorList>
    </citation>
    <scope>NUCLEOTIDE SEQUENCE</scope>
    <source>
        <strain evidence="19">HN-11 Male</strain>
        <tissue evidence="19">Kidney and liver</tissue>
    </source>
</reference>
<evidence type="ECO:0000256" key="15">
    <source>
        <dbReference type="PIRNR" id="PIRNR013503"/>
    </source>
</evidence>
<keyword evidence="8 15" id="KW-0833">Ubl conjugation pathway</keyword>